<keyword evidence="2" id="KW-1185">Reference proteome</keyword>
<accession>A0A5B7DQF2</accession>
<comment type="caution">
    <text evidence="1">The sequence shown here is derived from an EMBL/GenBank/DDBJ whole genome shotgun (WGS) entry which is preliminary data.</text>
</comment>
<organism evidence="1 2">
    <name type="scientific">Portunus trituberculatus</name>
    <name type="common">Swimming crab</name>
    <name type="synonym">Neptunus trituberculatus</name>
    <dbReference type="NCBI Taxonomy" id="210409"/>
    <lineage>
        <taxon>Eukaryota</taxon>
        <taxon>Metazoa</taxon>
        <taxon>Ecdysozoa</taxon>
        <taxon>Arthropoda</taxon>
        <taxon>Crustacea</taxon>
        <taxon>Multicrustacea</taxon>
        <taxon>Malacostraca</taxon>
        <taxon>Eumalacostraca</taxon>
        <taxon>Eucarida</taxon>
        <taxon>Decapoda</taxon>
        <taxon>Pleocyemata</taxon>
        <taxon>Brachyura</taxon>
        <taxon>Eubrachyura</taxon>
        <taxon>Portunoidea</taxon>
        <taxon>Portunidae</taxon>
        <taxon>Portuninae</taxon>
        <taxon>Portunus</taxon>
    </lineage>
</organism>
<dbReference type="Proteomes" id="UP000324222">
    <property type="component" value="Unassembled WGS sequence"/>
</dbReference>
<evidence type="ECO:0000313" key="1">
    <source>
        <dbReference type="EMBL" id="MPC23156.1"/>
    </source>
</evidence>
<evidence type="ECO:0000313" key="2">
    <source>
        <dbReference type="Proteomes" id="UP000324222"/>
    </source>
</evidence>
<sequence>MVAGVCTLVGVLSPPPGWSSPARMYAGVAYKGEMDSRSLETLTPESADDPRPFGVGVGVATGNGEQVGVEAVGVGNPLVLTDSASL</sequence>
<dbReference type="EMBL" id="VSRR010001172">
    <property type="protein sequence ID" value="MPC23156.1"/>
    <property type="molecule type" value="Genomic_DNA"/>
</dbReference>
<name>A0A5B7DQF2_PORTR</name>
<protein>
    <submittedName>
        <fullName evidence="1">Uncharacterized protein</fullName>
    </submittedName>
</protein>
<gene>
    <name evidence="1" type="ORF">E2C01_016195</name>
</gene>
<proteinExistence type="predicted"/>
<reference evidence="1 2" key="1">
    <citation type="submission" date="2019-05" db="EMBL/GenBank/DDBJ databases">
        <title>Another draft genome of Portunus trituberculatus and its Hox gene families provides insights of decapod evolution.</title>
        <authorList>
            <person name="Jeong J.-H."/>
            <person name="Song I."/>
            <person name="Kim S."/>
            <person name="Choi T."/>
            <person name="Kim D."/>
            <person name="Ryu S."/>
            <person name="Kim W."/>
        </authorList>
    </citation>
    <scope>NUCLEOTIDE SEQUENCE [LARGE SCALE GENOMIC DNA]</scope>
    <source>
        <tissue evidence="1">Muscle</tissue>
    </source>
</reference>
<dbReference type="AlphaFoldDB" id="A0A5B7DQF2"/>